<feature type="transmembrane region" description="Helical" evidence="6">
    <location>
        <begin position="72"/>
        <end position="90"/>
    </location>
</feature>
<dbReference type="GO" id="GO:0005886">
    <property type="term" value="C:plasma membrane"/>
    <property type="evidence" value="ECO:0007669"/>
    <property type="project" value="UniProtKB-SubCell"/>
</dbReference>
<protein>
    <submittedName>
        <fullName evidence="7">Sugar ABC transporter permease</fullName>
    </submittedName>
</protein>
<dbReference type="Pfam" id="PF02653">
    <property type="entry name" value="BPD_transp_2"/>
    <property type="match status" value="1"/>
</dbReference>
<dbReference type="PANTHER" id="PTHR32196">
    <property type="entry name" value="ABC TRANSPORTER PERMEASE PROTEIN YPHD-RELATED-RELATED"/>
    <property type="match status" value="1"/>
</dbReference>
<dbReference type="AlphaFoldDB" id="A0A2S5KWE6"/>
<keyword evidence="4 6" id="KW-1133">Transmembrane helix</keyword>
<evidence type="ECO:0000313" key="8">
    <source>
        <dbReference type="Proteomes" id="UP000238196"/>
    </source>
</evidence>
<dbReference type="GO" id="GO:0022857">
    <property type="term" value="F:transmembrane transporter activity"/>
    <property type="evidence" value="ECO:0007669"/>
    <property type="project" value="InterPro"/>
</dbReference>
<comment type="subcellular location">
    <subcellularLocation>
        <location evidence="1">Cell membrane</location>
        <topology evidence="1">Multi-pass membrane protein</topology>
    </subcellularLocation>
</comment>
<keyword evidence="2" id="KW-1003">Cell membrane</keyword>
<proteinExistence type="predicted"/>
<dbReference type="CDD" id="cd06579">
    <property type="entry name" value="TM_PBP1_transp_AraH_like"/>
    <property type="match status" value="1"/>
</dbReference>
<feature type="transmembrane region" description="Helical" evidence="6">
    <location>
        <begin position="175"/>
        <end position="197"/>
    </location>
</feature>
<feature type="transmembrane region" description="Helical" evidence="6">
    <location>
        <begin position="124"/>
        <end position="141"/>
    </location>
</feature>
<feature type="transmembrane region" description="Helical" evidence="6">
    <location>
        <begin position="228"/>
        <end position="247"/>
    </location>
</feature>
<dbReference type="PANTHER" id="PTHR32196:SF72">
    <property type="entry name" value="RIBOSE IMPORT PERMEASE PROTEIN RBSC"/>
    <property type="match status" value="1"/>
</dbReference>
<keyword evidence="5 6" id="KW-0472">Membrane</keyword>
<evidence type="ECO:0000313" key="7">
    <source>
        <dbReference type="EMBL" id="PPC78962.1"/>
    </source>
</evidence>
<evidence type="ECO:0000256" key="5">
    <source>
        <dbReference type="ARBA" id="ARBA00023136"/>
    </source>
</evidence>
<evidence type="ECO:0000256" key="3">
    <source>
        <dbReference type="ARBA" id="ARBA00022692"/>
    </source>
</evidence>
<organism evidence="7 8">
    <name type="scientific">Proteobacteria bacterium 228</name>
    <dbReference type="NCBI Taxonomy" id="2083153"/>
    <lineage>
        <taxon>Bacteria</taxon>
        <taxon>Pseudomonadati</taxon>
        <taxon>Pseudomonadota</taxon>
    </lineage>
</organism>
<evidence type="ECO:0000256" key="4">
    <source>
        <dbReference type="ARBA" id="ARBA00022989"/>
    </source>
</evidence>
<reference evidence="7 8" key="1">
    <citation type="submission" date="2018-02" db="EMBL/GenBank/DDBJ databases">
        <title>novel marine gammaproteobacteria from coastal saline agro ecosystem.</title>
        <authorList>
            <person name="Krishnan R."/>
            <person name="Ramesh Kumar N."/>
        </authorList>
    </citation>
    <scope>NUCLEOTIDE SEQUENCE [LARGE SCALE GENOMIC DNA]</scope>
    <source>
        <strain evidence="7 8">228</strain>
    </source>
</reference>
<feature type="transmembrane region" description="Helical" evidence="6">
    <location>
        <begin position="285"/>
        <end position="305"/>
    </location>
</feature>
<sequence length="331" mass="34247">MSGPVSLSPRQVAFKYGLLVLLAAMLVLFSSLEPAFASMRNAFIILQSVAIVAILALGVTTTLAVDGFDLSIGATAATAMMTASYVLVVLDGGTTMAILAALAVGVVVGMINGFLTVHMRIPDLLATLGMMFLLLGLQLIPTEGRSIATGMNLADGSVATGRFTAAFLQLGREKVAGVVPVPVIIMVVLALLSWLLLERSRFGRVFYAIGGNRTAAHLAGAAVARYRYLAYVMSGVYAAIGGILLAARVGRGDVSSGNSLLMDAVAAALVGFAVLGAARPNALGSVMGALFVGVLLNGLTMLNAPYYAQDFIKGAVLVLALMFTFGLAQRR</sequence>
<dbReference type="OrthoDB" id="5422926at2"/>
<feature type="transmembrane region" description="Helical" evidence="6">
    <location>
        <begin position="12"/>
        <end position="32"/>
    </location>
</feature>
<name>A0A2S5KWE6_9PROT</name>
<gene>
    <name evidence="7" type="ORF">C4K68_02040</name>
</gene>
<evidence type="ECO:0000256" key="2">
    <source>
        <dbReference type="ARBA" id="ARBA00022475"/>
    </source>
</evidence>
<accession>A0A2S5KWE6</accession>
<comment type="caution">
    <text evidence="7">The sequence shown here is derived from an EMBL/GenBank/DDBJ whole genome shotgun (WGS) entry which is preliminary data.</text>
</comment>
<feature type="transmembrane region" description="Helical" evidence="6">
    <location>
        <begin position="44"/>
        <end position="65"/>
    </location>
</feature>
<keyword evidence="3 6" id="KW-0812">Transmembrane</keyword>
<feature type="transmembrane region" description="Helical" evidence="6">
    <location>
        <begin position="311"/>
        <end position="328"/>
    </location>
</feature>
<dbReference type="InterPro" id="IPR001851">
    <property type="entry name" value="ABC_transp_permease"/>
</dbReference>
<evidence type="ECO:0000256" key="6">
    <source>
        <dbReference type="SAM" id="Phobius"/>
    </source>
</evidence>
<feature type="transmembrane region" description="Helical" evidence="6">
    <location>
        <begin position="259"/>
        <end position="278"/>
    </location>
</feature>
<dbReference type="EMBL" id="PRLP01000007">
    <property type="protein sequence ID" value="PPC78962.1"/>
    <property type="molecule type" value="Genomic_DNA"/>
</dbReference>
<dbReference type="Proteomes" id="UP000238196">
    <property type="component" value="Unassembled WGS sequence"/>
</dbReference>
<evidence type="ECO:0000256" key="1">
    <source>
        <dbReference type="ARBA" id="ARBA00004651"/>
    </source>
</evidence>
<feature type="transmembrane region" description="Helical" evidence="6">
    <location>
        <begin position="96"/>
        <end position="117"/>
    </location>
</feature>